<dbReference type="CDD" id="cd03278">
    <property type="entry name" value="ABC_SMC_barmotin"/>
    <property type="match status" value="1"/>
</dbReference>
<dbReference type="SUPFAM" id="SSF75553">
    <property type="entry name" value="Smc hinge domain"/>
    <property type="match status" value="1"/>
</dbReference>
<protein>
    <recommendedName>
        <fullName evidence="6">Chromosome partition protein Smc</fullName>
    </recommendedName>
</protein>
<feature type="coiled-coil region" evidence="6">
    <location>
        <begin position="765"/>
        <end position="911"/>
    </location>
</feature>
<evidence type="ECO:0000256" key="5">
    <source>
        <dbReference type="ARBA" id="ARBA00023125"/>
    </source>
</evidence>
<sequence length="1183" mass="135099">MQLTSLEIKGFKSFGDRIEINFNEGITGIVGPNGCGKSNVIDAIRWVLGEQKTSALRSEKMENILFNGSKQRKPTNMAEVSLTFKNTKNLLPTEYNTVTISRRYYRSGDSEYLLNGVTCRLKDIHGLFLDTGITANSYAIIELRMVEELLNDKENARRGLFEEAAGISKFKVRRKETMRKLRDTDADLERVDDLLAEIEKNMRSLERQAKTAQRYFKLKEDYRKWSLSLACLEIVDLRDQFLRATQELQTASDQRTALSSQMALKTATIEEQKAILTDTEHALKNQQTALNQQVNKIRDYQSAQHVALEKKRLLTERAEQLQQQCEELMEQQAMNEQQTQATNMSLQSSERQFNDSEMQRSQLEQQKNQLKAQVDEYKQKMTSAISAEKASQQRLYQAQKALEVAKVQQSALKQELEKNAAQEQQQKSELSTFEQALLQLDQEHEAQHKAITALEAEERQLKESIAEQQQVAEGLREQVRNANRILDAKTNELQLKQSIMENLEGYPEALQCLRQQSAWSEGPAPLLSEIVDAPKQYHPALSAFLEPFMHYFVVQTQAEAMAAIQLLKSAEKGKANFFILDNISGAPVGTPLPACTLAAEVAVCDSTYKPLLELLLHGVYFVAHRQQIPLDTPGIFITNEGDFIQKKFSIGGGAINAEQNSHLGSGRQIEQLTKLIAQLREQLKTNEDALETTEQEIHALQSASKAEQLSDSKIALGILAQERAVAKSRFEQTQQLISQGDNNRQEVEEKLGMLAEEIALRTPQLEEEQQKILELQEEAEIFEEDHERIYEDYQRVESQFNTVNLEFHKLEHRMENTLQQLEQLEQLSLKLKKSVQQQKQELEKNRREQEAVNAYDTGDDEVLDALNAERTQMEEELTRMEKNYGQARSQVELEEGELKQYQREKEVADELMLKYSHLLNETKMAMSATKERLSVEFEVDLEQLLEEDQSETEEEEQITDLELLKQKVAETKDKLAKVGPINPLAVEAFDEIKTRYQFITEQKEDLEAAKTSLMETIGHIDQTAKENFMHAFDQIKTNFIRVFRSLFTEEDDCDLKLSDPENPLESKIDIIAKPKGKRPLSISQLSGGEKTLTATSLLFAIYLLKPAPFCIFDEVDAPLDDANIDKFNNIIRTFSNESQFIIVTHNKRTMASTDIMYGVTMLEQGVSRVVPVDLRPLTEQVPA</sequence>
<dbReference type="Gene3D" id="3.30.70.1620">
    <property type="match status" value="1"/>
</dbReference>
<comment type="function">
    <text evidence="6">Required for chromosome condensation and partitioning.</text>
</comment>
<accession>A0ABN6LCX0</accession>
<dbReference type="Proteomes" id="UP001354989">
    <property type="component" value="Chromosome"/>
</dbReference>
<feature type="domain" description="SMC hinge" evidence="8">
    <location>
        <begin position="521"/>
        <end position="631"/>
    </location>
</feature>
<comment type="subunit">
    <text evidence="6">Homodimer.</text>
</comment>
<keyword evidence="4 6" id="KW-0175">Coiled coil</keyword>
<keyword evidence="3 6" id="KW-0067">ATP-binding</keyword>
<proteinExistence type="inferred from homology"/>
<dbReference type="PIRSF" id="PIRSF005719">
    <property type="entry name" value="SMC"/>
    <property type="match status" value="1"/>
</dbReference>
<comment type="subcellular location">
    <subcellularLocation>
        <location evidence="6">Cytoplasm</location>
    </subcellularLocation>
</comment>
<dbReference type="Gene3D" id="1.20.1060.20">
    <property type="match status" value="1"/>
</dbReference>
<feature type="coiled-coil region" evidence="6">
    <location>
        <begin position="954"/>
        <end position="1016"/>
    </location>
</feature>
<keyword evidence="1 6" id="KW-0963">Cytoplasm</keyword>
<dbReference type="Pfam" id="PF02463">
    <property type="entry name" value="SMC_N"/>
    <property type="match status" value="1"/>
</dbReference>
<dbReference type="Pfam" id="PF06470">
    <property type="entry name" value="SMC_hinge"/>
    <property type="match status" value="1"/>
</dbReference>
<feature type="region of interest" description="Disordered" evidence="7">
    <location>
        <begin position="332"/>
        <end position="371"/>
    </location>
</feature>
<dbReference type="NCBIfam" id="TIGR02168">
    <property type="entry name" value="SMC_prok_B"/>
    <property type="match status" value="1"/>
</dbReference>
<organism evidence="9 10">
    <name type="scientific">Persicobacter psychrovividus</name>
    <dbReference type="NCBI Taxonomy" id="387638"/>
    <lineage>
        <taxon>Bacteria</taxon>
        <taxon>Pseudomonadati</taxon>
        <taxon>Bacteroidota</taxon>
        <taxon>Cytophagia</taxon>
        <taxon>Cytophagales</taxon>
        <taxon>Persicobacteraceae</taxon>
        <taxon>Persicobacter</taxon>
    </lineage>
</organism>
<dbReference type="Gene3D" id="3.40.50.300">
    <property type="entry name" value="P-loop containing nucleotide triphosphate hydrolases"/>
    <property type="match status" value="2"/>
</dbReference>
<feature type="compositionally biased region" description="Polar residues" evidence="7">
    <location>
        <begin position="359"/>
        <end position="371"/>
    </location>
</feature>
<evidence type="ECO:0000256" key="4">
    <source>
        <dbReference type="ARBA" id="ARBA00023054"/>
    </source>
</evidence>
<feature type="coiled-coil region" evidence="6">
    <location>
        <begin position="669"/>
        <end position="703"/>
    </location>
</feature>
<evidence type="ECO:0000313" key="9">
    <source>
        <dbReference type="EMBL" id="BDC99517.1"/>
    </source>
</evidence>
<feature type="coiled-coil region" evidence="6">
    <location>
        <begin position="181"/>
        <end position="254"/>
    </location>
</feature>
<gene>
    <name evidence="6 9" type="primary">smc</name>
    <name evidence="9" type="ORF">PEPS_17980</name>
</gene>
<evidence type="ECO:0000256" key="2">
    <source>
        <dbReference type="ARBA" id="ARBA00022741"/>
    </source>
</evidence>
<dbReference type="RefSeq" id="WP_338396844.1">
    <property type="nucleotide sequence ID" value="NZ_AP025292.1"/>
</dbReference>
<comment type="domain">
    <text evidence="6">Contains large globular domains required for ATP hydrolysis at each terminus and a third globular domain forming a flexible hinge near the middle of the molecule. These domains are separated by coiled-coil structures.</text>
</comment>
<keyword evidence="10" id="KW-1185">Reference proteome</keyword>
<dbReference type="InterPro" id="IPR010935">
    <property type="entry name" value="SMC_hinge"/>
</dbReference>
<name>A0ABN6LCX0_9BACT</name>
<dbReference type="InterPro" id="IPR027417">
    <property type="entry name" value="P-loop_NTPase"/>
</dbReference>
<evidence type="ECO:0000256" key="3">
    <source>
        <dbReference type="ARBA" id="ARBA00022840"/>
    </source>
</evidence>
<evidence type="ECO:0000256" key="1">
    <source>
        <dbReference type="ARBA" id="ARBA00022490"/>
    </source>
</evidence>
<dbReference type="InterPro" id="IPR011890">
    <property type="entry name" value="SMC_prok"/>
</dbReference>
<dbReference type="EMBL" id="AP025292">
    <property type="protein sequence ID" value="BDC99517.1"/>
    <property type="molecule type" value="Genomic_DNA"/>
</dbReference>
<dbReference type="HAMAP" id="MF_01894">
    <property type="entry name" value="Smc_prok"/>
    <property type="match status" value="1"/>
</dbReference>
<dbReference type="InterPro" id="IPR024704">
    <property type="entry name" value="SMC"/>
</dbReference>
<dbReference type="InterPro" id="IPR036277">
    <property type="entry name" value="SMC_hinge_sf"/>
</dbReference>
<evidence type="ECO:0000256" key="7">
    <source>
        <dbReference type="SAM" id="MobiDB-lite"/>
    </source>
</evidence>
<evidence type="ECO:0000259" key="8">
    <source>
        <dbReference type="SMART" id="SM00968"/>
    </source>
</evidence>
<reference evidence="9 10" key="1">
    <citation type="submission" date="2021-12" db="EMBL/GenBank/DDBJ databases">
        <title>Genome sequencing of bacteria with rrn-lacking chromosome and rrn-plasmid.</title>
        <authorList>
            <person name="Anda M."/>
            <person name="Iwasaki W."/>
        </authorList>
    </citation>
    <scope>NUCLEOTIDE SEQUENCE [LARGE SCALE GENOMIC DNA]</scope>
    <source>
        <strain evidence="9 10">NBRC 101262</strain>
    </source>
</reference>
<evidence type="ECO:0000256" key="6">
    <source>
        <dbReference type="HAMAP-Rule" id="MF_01894"/>
    </source>
</evidence>
<evidence type="ECO:0000313" key="10">
    <source>
        <dbReference type="Proteomes" id="UP001354989"/>
    </source>
</evidence>
<dbReference type="SUPFAM" id="SSF52540">
    <property type="entry name" value="P-loop containing nucleoside triphosphate hydrolases"/>
    <property type="match status" value="1"/>
</dbReference>
<dbReference type="PANTHER" id="PTHR43977">
    <property type="entry name" value="STRUCTURAL MAINTENANCE OF CHROMOSOMES PROTEIN 3"/>
    <property type="match status" value="1"/>
</dbReference>
<dbReference type="InterPro" id="IPR003395">
    <property type="entry name" value="RecF/RecN/SMC_N"/>
</dbReference>
<comment type="similarity">
    <text evidence="6">Belongs to the SMC family.</text>
</comment>
<keyword evidence="5 6" id="KW-0238">DNA-binding</keyword>
<dbReference type="SMART" id="SM00968">
    <property type="entry name" value="SMC_hinge"/>
    <property type="match status" value="1"/>
</dbReference>
<feature type="binding site" evidence="6">
    <location>
        <begin position="32"/>
        <end position="39"/>
    </location>
    <ligand>
        <name>ATP</name>
        <dbReference type="ChEBI" id="CHEBI:30616"/>
    </ligand>
</feature>
<feature type="compositionally biased region" description="Polar residues" evidence="7">
    <location>
        <begin position="335"/>
        <end position="351"/>
    </location>
</feature>
<keyword evidence="2 6" id="KW-0547">Nucleotide-binding</keyword>